<name>A0A0C3LM17_9AGAM</name>
<dbReference type="OrthoDB" id="2686689at2759"/>
<sequence length="171" mass="19691">MNSLHVIDQNVVNTFRETYYRLQNAVEASLTNEFGDSVVLERLLDELENFSGILRVHGTILDPEEAATIETNVALLVQEVRRAHRHALDSSHYGTHHPVTYIYTGRRPRAMIDPEWLAWACQHRSTSGIARYLNLNRDTVREALIANGLATRQEYPFELQYIDMHANDEDD</sequence>
<organism evidence="1 2">
    <name type="scientific">Tulasnella calospora MUT 4182</name>
    <dbReference type="NCBI Taxonomy" id="1051891"/>
    <lineage>
        <taxon>Eukaryota</taxon>
        <taxon>Fungi</taxon>
        <taxon>Dikarya</taxon>
        <taxon>Basidiomycota</taxon>
        <taxon>Agaricomycotina</taxon>
        <taxon>Agaricomycetes</taxon>
        <taxon>Cantharellales</taxon>
        <taxon>Tulasnellaceae</taxon>
        <taxon>Tulasnella</taxon>
    </lineage>
</organism>
<feature type="non-terminal residue" evidence="1">
    <location>
        <position position="171"/>
    </location>
</feature>
<dbReference type="EMBL" id="KN823112">
    <property type="protein sequence ID" value="KIO22352.1"/>
    <property type="molecule type" value="Genomic_DNA"/>
</dbReference>
<dbReference type="HOGENOM" id="CLU_1598558_0_0_1"/>
<accession>A0A0C3LM17</accession>
<dbReference type="AlphaFoldDB" id="A0A0C3LM17"/>
<reference evidence="2" key="2">
    <citation type="submission" date="2015-01" db="EMBL/GenBank/DDBJ databases">
        <title>Evolutionary Origins and Diversification of the Mycorrhizal Mutualists.</title>
        <authorList>
            <consortium name="DOE Joint Genome Institute"/>
            <consortium name="Mycorrhizal Genomics Consortium"/>
            <person name="Kohler A."/>
            <person name="Kuo A."/>
            <person name="Nagy L.G."/>
            <person name="Floudas D."/>
            <person name="Copeland A."/>
            <person name="Barry K.W."/>
            <person name="Cichocki N."/>
            <person name="Veneault-Fourrey C."/>
            <person name="LaButti K."/>
            <person name="Lindquist E.A."/>
            <person name="Lipzen A."/>
            <person name="Lundell T."/>
            <person name="Morin E."/>
            <person name="Murat C."/>
            <person name="Riley R."/>
            <person name="Ohm R."/>
            <person name="Sun H."/>
            <person name="Tunlid A."/>
            <person name="Henrissat B."/>
            <person name="Grigoriev I.V."/>
            <person name="Hibbett D.S."/>
            <person name="Martin F."/>
        </authorList>
    </citation>
    <scope>NUCLEOTIDE SEQUENCE [LARGE SCALE GENOMIC DNA]</scope>
    <source>
        <strain evidence="2">MUT 4182</strain>
    </source>
</reference>
<dbReference type="Proteomes" id="UP000054248">
    <property type="component" value="Unassembled WGS sequence"/>
</dbReference>
<gene>
    <name evidence="1" type="ORF">M407DRAFT_28147</name>
</gene>
<evidence type="ECO:0000313" key="2">
    <source>
        <dbReference type="Proteomes" id="UP000054248"/>
    </source>
</evidence>
<reference evidence="1 2" key="1">
    <citation type="submission" date="2014-04" db="EMBL/GenBank/DDBJ databases">
        <authorList>
            <consortium name="DOE Joint Genome Institute"/>
            <person name="Kuo A."/>
            <person name="Girlanda M."/>
            <person name="Perotto S."/>
            <person name="Kohler A."/>
            <person name="Nagy L.G."/>
            <person name="Floudas D."/>
            <person name="Copeland A."/>
            <person name="Barry K.W."/>
            <person name="Cichocki N."/>
            <person name="Veneault-Fourrey C."/>
            <person name="LaButti K."/>
            <person name="Lindquist E.A."/>
            <person name="Lipzen A."/>
            <person name="Lundell T."/>
            <person name="Morin E."/>
            <person name="Murat C."/>
            <person name="Sun H."/>
            <person name="Tunlid A."/>
            <person name="Henrissat B."/>
            <person name="Grigoriev I.V."/>
            <person name="Hibbett D.S."/>
            <person name="Martin F."/>
            <person name="Nordberg H.P."/>
            <person name="Cantor M.N."/>
            <person name="Hua S.X."/>
        </authorList>
    </citation>
    <scope>NUCLEOTIDE SEQUENCE [LARGE SCALE GENOMIC DNA]</scope>
    <source>
        <strain evidence="1 2">MUT 4182</strain>
    </source>
</reference>
<keyword evidence="2" id="KW-1185">Reference proteome</keyword>
<protein>
    <submittedName>
        <fullName evidence="1">Uncharacterized protein</fullName>
    </submittedName>
</protein>
<proteinExistence type="predicted"/>
<evidence type="ECO:0000313" key="1">
    <source>
        <dbReference type="EMBL" id="KIO22352.1"/>
    </source>
</evidence>